<dbReference type="AlphaFoldDB" id="A0A831ZKP5"/>
<evidence type="ECO:0000313" key="1">
    <source>
        <dbReference type="EMBL" id="HFK97411.1"/>
    </source>
</evidence>
<gene>
    <name evidence="1" type="ORF">ENS06_08840</name>
</gene>
<sequence length="457" mass="53251">MQPWTVRYKPMLVWFLLLLILVDSQICFPQAKDWYSLDIEQCLEGEAKSIWSRPMDGEEFQFGGTDRYAVYWRTLIPRLDVSKYPDAHFEIRGQFPHATYFSFHLNTRRTQFLSKITDEDIAPDQGSVNPFRQGHEYRKGNKYTICIIQDGQQGKVKEPNLLVIPEAGSKESEYVILYRMYEPLSGRDGGVKLPCVFLVAREGVIDENLWREESCKRIKGGGGVPGFLFPFEQRLDKRSRRLAKRTKQPAILYHPPDPIEFFIADNFFGMINRAFPALPDFMIKSRPTGANMDTRYLAAFLDPSKDVTGIRFKPPVVGKDVRYWSVSVYQPFNGLMYAYATANYRDLRPDPDGWITIIFTDEGQKPTFLYDPVTHQPSSGKYNWMPYGSKYPLIWFRYLLPSPLFQESPVYYKGDPYDTKAIKAHMKEFYPNAAYFTRKEFDELVQEGTLLQRFHSQ</sequence>
<accession>A0A831ZKP5</accession>
<comment type="caution">
    <text evidence="1">The sequence shown here is derived from an EMBL/GenBank/DDBJ whole genome shotgun (WGS) entry which is preliminary data.</text>
</comment>
<organism evidence="1">
    <name type="scientific">Desulfacinum infernum</name>
    <dbReference type="NCBI Taxonomy" id="35837"/>
    <lineage>
        <taxon>Bacteria</taxon>
        <taxon>Pseudomonadati</taxon>
        <taxon>Thermodesulfobacteriota</taxon>
        <taxon>Syntrophobacteria</taxon>
        <taxon>Syntrophobacterales</taxon>
        <taxon>Syntrophobacteraceae</taxon>
        <taxon>Desulfacinum</taxon>
    </lineage>
</organism>
<name>A0A831ZKP5_9BACT</name>
<protein>
    <submittedName>
        <fullName evidence="1">Uncharacterized protein</fullName>
    </submittedName>
</protein>
<dbReference type="EMBL" id="DSTK01000026">
    <property type="protein sequence ID" value="HFK97411.1"/>
    <property type="molecule type" value="Genomic_DNA"/>
</dbReference>
<reference evidence="1" key="1">
    <citation type="journal article" date="2020" name="mSystems">
        <title>Genome- and Community-Level Interaction Insights into Carbon Utilization and Element Cycling Functions of Hydrothermarchaeota in Hydrothermal Sediment.</title>
        <authorList>
            <person name="Zhou Z."/>
            <person name="Liu Y."/>
            <person name="Xu W."/>
            <person name="Pan J."/>
            <person name="Luo Z.H."/>
            <person name="Li M."/>
        </authorList>
    </citation>
    <scope>NUCLEOTIDE SEQUENCE [LARGE SCALE GENOMIC DNA]</scope>
    <source>
        <strain evidence="1">SpSt-456</strain>
    </source>
</reference>
<proteinExistence type="predicted"/>